<dbReference type="EMBL" id="UYYG01001257">
    <property type="protein sequence ID" value="VDN60872.1"/>
    <property type="molecule type" value="Genomic_DNA"/>
</dbReference>
<reference evidence="4" key="1">
    <citation type="submission" date="2017-02" db="UniProtKB">
        <authorList>
            <consortium name="WormBaseParasite"/>
        </authorList>
    </citation>
    <scope>IDENTIFICATION</scope>
</reference>
<name>A0A0N4UQ92_DRAME</name>
<reference evidence="1 3" key="2">
    <citation type="submission" date="2018-11" db="EMBL/GenBank/DDBJ databases">
        <authorList>
            <consortium name="Pathogen Informatics"/>
        </authorList>
    </citation>
    <scope>NUCLEOTIDE SEQUENCE [LARGE SCALE GENOMIC DNA]</scope>
</reference>
<evidence type="ECO:0000313" key="2">
    <source>
        <dbReference type="Proteomes" id="UP000038040"/>
    </source>
</evidence>
<dbReference type="WBParaSite" id="DME_0001016701-mRNA-1">
    <property type="protein sequence ID" value="DME_0001016701-mRNA-1"/>
    <property type="gene ID" value="DME_0001016701"/>
</dbReference>
<organism evidence="2 4">
    <name type="scientific">Dracunculus medinensis</name>
    <name type="common">Guinea worm</name>
    <dbReference type="NCBI Taxonomy" id="318479"/>
    <lineage>
        <taxon>Eukaryota</taxon>
        <taxon>Metazoa</taxon>
        <taxon>Ecdysozoa</taxon>
        <taxon>Nematoda</taxon>
        <taxon>Chromadorea</taxon>
        <taxon>Rhabditida</taxon>
        <taxon>Spirurina</taxon>
        <taxon>Dracunculoidea</taxon>
        <taxon>Dracunculidae</taxon>
        <taxon>Dracunculus</taxon>
    </lineage>
</organism>
<dbReference type="Proteomes" id="UP000274756">
    <property type="component" value="Unassembled WGS sequence"/>
</dbReference>
<dbReference type="Proteomes" id="UP000038040">
    <property type="component" value="Unplaced"/>
</dbReference>
<proteinExistence type="predicted"/>
<gene>
    <name evidence="1" type="ORF">DME_LOCUS10845</name>
</gene>
<accession>A0A0N4UQ92</accession>
<sequence>MNVIVAPKWDCDLEKQKQKELEEDKDKCGTRNSTTFASEGDSSFLFHRRKNGRDQEQIAAEIAKDLMKYKTYNEHFKKAKKCGCGLQTCRKKNGDFDVVEFNCDFRKN</sequence>
<evidence type="ECO:0000313" key="4">
    <source>
        <dbReference type="WBParaSite" id="DME_0001016701-mRNA-1"/>
    </source>
</evidence>
<evidence type="ECO:0000313" key="1">
    <source>
        <dbReference type="EMBL" id="VDN60872.1"/>
    </source>
</evidence>
<protein>
    <submittedName>
        <fullName evidence="4">Pre-SET domain-containing protein</fullName>
    </submittedName>
</protein>
<keyword evidence="3" id="KW-1185">Reference proteome</keyword>
<evidence type="ECO:0000313" key="3">
    <source>
        <dbReference type="Proteomes" id="UP000274756"/>
    </source>
</evidence>
<dbReference type="AlphaFoldDB" id="A0A0N4UQ92"/>